<proteinExistence type="predicted"/>
<dbReference type="RefSeq" id="WP_091040564.1">
    <property type="nucleotide sequence ID" value="NZ_FNAD01000026.1"/>
</dbReference>
<dbReference type="OrthoDB" id="4197985at2"/>
<accession>A0A1G7DK75</accession>
<name>A0A1G7DK75_9ACTN</name>
<evidence type="ECO:0000313" key="1">
    <source>
        <dbReference type="EMBL" id="SDE51892.1"/>
    </source>
</evidence>
<keyword evidence="2" id="KW-1185">Reference proteome</keyword>
<sequence length="220" mass="24785">MVSPSNASSGNTGSACDFCGRSEGDFQPVRVSQFRPPSNWYCESCKALYDGLEARWAYERLPGNRPWLLLDPGTERTVGLSQDPYPSVEAAVNDIHSGLIDVEPVTARIAAVKLSVFAEPDPLPHTSRQVALASVSRVIADALFRDYEYHREDRERRRRWGRKARSLVGSWDDSVRTVALFGAGSGIMYQRAGDDGRWLSEESFLIDTRHAVHRYTYWSR</sequence>
<protein>
    <submittedName>
        <fullName evidence="1">Uncharacterized protein</fullName>
    </submittedName>
</protein>
<dbReference type="AlphaFoldDB" id="A0A1G7DK75"/>
<gene>
    <name evidence="1" type="ORF">SAMN05216270_1263</name>
</gene>
<dbReference type="EMBL" id="FNAD01000026">
    <property type="protein sequence ID" value="SDE51892.1"/>
    <property type="molecule type" value="Genomic_DNA"/>
</dbReference>
<organism evidence="1 2">
    <name type="scientific">Glycomyces harbinensis</name>
    <dbReference type="NCBI Taxonomy" id="58114"/>
    <lineage>
        <taxon>Bacteria</taxon>
        <taxon>Bacillati</taxon>
        <taxon>Actinomycetota</taxon>
        <taxon>Actinomycetes</taxon>
        <taxon>Glycomycetales</taxon>
        <taxon>Glycomycetaceae</taxon>
        <taxon>Glycomyces</taxon>
    </lineage>
</organism>
<evidence type="ECO:0000313" key="2">
    <source>
        <dbReference type="Proteomes" id="UP000198949"/>
    </source>
</evidence>
<dbReference type="Proteomes" id="UP000198949">
    <property type="component" value="Unassembled WGS sequence"/>
</dbReference>
<reference evidence="2" key="1">
    <citation type="submission" date="2016-10" db="EMBL/GenBank/DDBJ databases">
        <authorList>
            <person name="Varghese N."/>
            <person name="Submissions S."/>
        </authorList>
    </citation>
    <scope>NUCLEOTIDE SEQUENCE [LARGE SCALE GENOMIC DNA]</scope>
    <source>
        <strain evidence="2">CGMCC 4.3516</strain>
    </source>
</reference>